<sequence>NILLTQESSYLKNISCRRAKTRFQISCATQSTRAALHKSAPQLLTGMFDDSGDWHSDSDSNSNPHAHHSVVRHCCDRPTAHLHLRLFVVSHLLDISLLVFKRFSLVDHALLIAECLPVATQLLRYLPHLPLGMLLLHFRSLVVRKKEERRPQTINSQTLLLSCSFWGIRILLNAFAFTQQILAPVGGHFRLIAFRVLLCQFEKPSFLIVRHRLEIVAPLLADFSYLYVLVWIFLFVLLVAHLYEKSIRRCLAANWRLCRLTHYGSHNGNLQL</sequence>
<evidence type="ECO:0000256" key="1">
    <source>
        <dbReference type="SAM" id="Phobius"/>
    </source>
</evidence>
<accession>A0A0B2V7T5</accession>
<feature type="non-terminal residue" evidence="2">
    <location>
        <position position="1"/>
    </location>
</feature>
<protein>
    <submittedName>
        <fullName evidence="2">Uncharacterized protein</fullName>
    </submittedName>
</protein>
<proteinExistence type="predicted"/>
<organism evidence="2 3">
    <name type="scientific">Toxocara canis</name>
    <name type="common">Canine roundworm</name>
    <dbReference type="NCBI Taxonomy" id="6265"/>
    <lineage>
        <taxon>Eukaryota</taxon>
        <taxon>Metazoa</taxon>
        <taxon>Ecdysozoa</taxon>
        <taxon>Nematoda</taxon>
        <taxon>Chromadorea</taxon>
        <taxon>Rhabditida</taxon>
        <taxon>Spirurina</taxon>
        <taxon>Ascaridomorpha</taxon>
        <taxon>Ascaridoidea</taxon>
        <taxon>Toxocaridae</taxon>
        <taxon>Toxocara</taxon>
    </lineage>
</organism>
<feature type="transmembrane region" description="Helical" evidence="1">
    <location>
        <begin position="219"/>
        <end position="243"/>
    </location>
</feature>
<evidence type="ECO:0000313" key="3">
    <source>
        <dbReference type="Proteomes" id="UP000031036"/>
    </source>
</evidence>
<name>A0A0B2V7T5_TOXCA</name>
<keyword evidence="1" id="KW-0472">Membrane</keyword>
<keyword evidence="1" id="KW-0812">Transmembrane</keyword>
<comment type="caution">
    <text evidence="2">The sequence shown here is derived from an EMBL/GenBank/DDBJ whole genome shotgun (WGS) entry which is preliminary data.</text>
</comment>
<dbReference type="EMBL" id="JPKZ01002267">
    <property type="protein sequence ID" value="KHN77574.1"/>
    <property type="molecule type" value="Genomic_DNA"/>
</dbReference>
<reference evidence="2 3" key="1">
    <citation type="submission" date="2014-11" db="EMBL/GenBank/DDBJ databases">
        <title>Genetic blueprint of the zoonotic pathogen Toxocara canis.</title>
        <authorList>
            <person name="Zhu X.-Q."/>
            <person name="Korhonen P.K."/>
            <person name="Cai H."/>
            <person name="Young N.D."/>
            <person name="Nejsum P."/>
            <person name="von Samson-Himmelstjerna G."/>
            <person name="Boag P.R."/>
            <person name="Tan P."/>
            <person name="Li Q."/>
            <person name="Min J."/>
            <person name="Yang Y."/>
            <person name="Wang X."/>
            <person name="Fang X."/>
            <person name="Hall R.S."/>
            <person name="Hofmann A."/>
            <person name="Sternberg P.W."/>
            <person name="Jex A.R."/>
            <person name="Gasser R.B."/>
        </authorList>
    </citation>
    <scope>NUCLEOTIDE SEQUENCE [LARGE SCALE GENOMIC DNA]</scope>
    <source>
        <strain evidence="2">PN_DK_2014</strain>
    </source>
</reference>
<dbReference type="AlphaFoldDB" id="A0A0B2V7T5"/>
<gene>
    <name evidence="2" type="ORF">Tcan_01631</name>
</gene>
<dbReference type="Proteomes" id="UP000031036">
    <property type="component" value="Unassembled WGS sequence"/>
</dbReference>
<evidence type="ECO:0000313" key="2">
    <source>
        <dbReference type="EMBL" id="KHN77574.1"/>
    </source>
</evidence>
<keyword evidence="3" id="KW-1185">Reference proteome</keyword>
<keyword evidence="1" id="KW-1133">Transmembrane helix</keyword>
<feature type="non-terminal residue" evidence="2">
    <location>
        <position position="272"/>
    </location>
</feature>